<evidence type="ECO:0000313" key="3">
    <source>
        <dbReference type="EMBL" id="RJF84566.1"/>
    </source>
</evidence>
<dbReference type="InterPro" id="IPR024983">
    <property type="entry name" value="CHAT_dom"/>
</dbReference>
<organism evidence="3 4">
    <name type="scientific">Azospirillum cavernae</name>
    <dbReference type="NCBI Taxonomy" id="2320860"/>
    <lineage>
        <taxon>Bacteria</taxon>
        <taxon>Pseudomonadati</taxon>
        <taxon>Pseudomonadota</taxon>
        <taxon>Alphaproteobacteria</taxon>
        <taxon>Rhodospirillales</taxon>
        <taxon>Azospirillaceae</taxon>
        <taxon>Azospirillum</taxon>
    </lineage>
</organism>
<reference evidence="3 4" key="1">
    <citation type="submission" date="2018-09" db="EMBL/GenBank/DDBJ databases">
        <authorList>
            <person name="Zhu H."/>
        </authorList>
    </citation>
    <scope>NUCLEOTIDE SEQUENCE [LARGE SCALE GENOMIC DNA]</scope>
    <source>
        <strain evidence="3 4">K2W22B-5</strain>
    </source>
</reference>
<evidence type="ECO:0000259" key="2">
    <source>
        <dbReference type="Pfam" id="PF12770"/>
    </source>
</evidence>
<evidence type="ECO:0000313" key="4">
    <source>
        <dbReference type="Proteomes" id="UP000283458"/>
    </source>
</evidence>
<keyword evidence="4" id="KW-1185">Reference proteome</keyword>
<evidence type="ECO:0000256" key="1">
    <source>
        <dbReference type="SAM" id="MobiDB-lite"/>
    </source>
</evidence>
<dbReference type="Pfam" id="PF12770">
    <property type="entry name" value="CHAT"/>
    <property type="match status" value="1"/>
</dbReference>
<feature type="region of interest" description="Disordered" evidence="1">
    <location>
        <begin position="1095"/>
        <end position="1124"/>
    </location>
</feature>
<dbReference type="EMBL" id="QYUL01000001">
    <property type="protein sequence ID" value="RJF84566.1"/>
    <property type="molecule type" value="Genomic_DNA"/>
</dbReference>
<accession>A0A418W3L4</accession>
<dbReference type="Proteomes" id="UP000283458">
    <property type="component" value="Unassembled WGS sequence"/>
</dbReference>
<sequence length="1136" mass="120613">MPINDGTEACAMRDATLDDALAELLAADGLAAKQSILARHAQLLVTAAADARLSDREQDGSVAADGPEIHRALIAQCREQGVDAGVGAFALLLVNLWLDQPTLEAKAALLAVWSDPLLSGPVQDALVSAAESADDPDQAAGLHWHVRLAEHCRDQGLAAGLAAHRTLDGDQPGESAANATAPIDPASLLAELETLAAENRPEGWSRMTMILETLLAHLPRSGSSELDEVRAALGSQLAAILSERMQAGLFATASAASAAQRRAHALYDEALAILRRHERWVEVAATAQNQAILLRSQFKAGDEAAAGRAHALYDEALAIRRRDERWVEVAATAQNQANLLASQFEAGDAAAAGRAHALYDEALAIQRRDKRWVEVATTAQNQANLLQRQFDAGDAAAAGRAHALYDEALAILRRHERWVEVATTAQNQASLLTSQFEAGDAAATGRAHALYDEALAIRRRHKRWVEVATTAQNQASLLRSQFEAGDAAAAGHAHALYGEALAILRRHERWVEVAGTAQNQANLLTSQFEAGDAAAAGRAHALFDEALAWLPFDAVPIRNLTARRNRLRLLEAERDHRRVVDLASVLLADVRLRLPGIAAPRNRRRLLQEIDGLGQRAANSALALGEIEQGLALMEAGRTVELGHRLRDAEALLTADQRALLDDARADLDAVGAVFAQSLHALGEPRGPSGADPHRAVTQAEALLNERAAAFAALRTRLGLNLDQPPPDAVALRAALGPNTVLAAPWFAETGGGLLLLAPGRDGWQRVDRPDMTRDALQTLLEAWFARYHHFHQSDAGAAGVATSAVDEGRQALWRLLMGPLHQAMAALGLLPARGAAMATEIVLCPPPALSVLPLAAATDPETGRAFLDDYALRVAPSLQACLTAAERAARPSPRTLVAVTNPQDDLGVHANPALAFFEDAARIDLTGYHGDPQRAAATADRLRATVSARRPGCFSFYGHGGWDPADPDNSALYLAAPLDVDGAIPQEDTNRGDRRTIGEPFGAAALQGLDLGACRIAVLAGCETGMIDLARNPDEHLGLPAALLQAGAAAVLATLWPVEPESTYAVVTQTLRAVLNDESSPAQALRRAQMRLRDDPGAVDPTGAHLGPKPVRSDSGNNPCPRPSPLWAAFTLVGA</sequence>
<gene>
    <name evidence="3" type="ORF">D3877_08605</name>
</gene>
<proteinExistence type="predicted"/>
<protein>
    <submittedName>
        <fullName evidence="3">CHAT domain-containing protein</fullName>
    </submittedName>
</protein>
<name>A0A418W3L4_9PROT</name>
<feature type="domain" description="CHAT" evidence="2">
    <location>
        <begin position="811"/>
        <end position="1136"/>
    </location>
</feature>
<dbReference type="AlphaFoldDB" id="A0A418W3L4"/>
<comment type="caution">
    <text evidence="3">The sequence shown here is derived from an EMBL/GenBank/DDBJ whole genome shotgun (WGS) entry which is preliminary data.</text>
</comment>